<accession>A0ABR7T7X8</accession>
<organism evidence="1 2">
    <name type="scientific">Heliobacterium chlorum</name>
    <dbReference type="NCBI Taxonomy" id="2698"/>
    <lineage>
        <taxon>Bacteria</taxon>
        <taxon>Bacillati</taxon>
        <taxon>Bacillota</taxon>
        <taxon>Clostridia</taxon>
        <taxon>Eubacteriales</taxon>
        <taxon>Heliobacteriaceae</taxon>
        <taxon>Heliobacterium</taxon>
    </lineage>
</organism>
<name>A0ABR7T7X8_HELCL</name>
<keyword evidence="2" id="KW-1185">Reference proteome</keyword>
<evidence type="ECO:0000313" key="2">
    <source>
        <dbReference type="Proteomes" id="UP000617402"/>
    </source>
</evidence>
<evidence type="ECO:0000313" key="1">
    <source>
        <dbReference type="EMBL" id="MBC9786736.1"/>
    </source>
</evidence>
<gene>
    <name evidence="1" type="ORF">H1S01_20135</name>
</gene>
<dbReference type="Proteomes" id="UP000617402">
    <property type="component" value="Unassembled WGS sequence"/>
</dbReference>
<reference evidence="1 2" key="1">
    <citation type="submission" date="2020-07" db="EMBL/GenBank/DDBJ databases">
        <title>Draft whole-genome sequence of Heliobacterium chlorum DSM 3682, type strain.</title>
        <authorList>
            <person name="Kyndt J.A."/>
            <person name="Meyer T.E."/>
            <person name="Imhoff J.F."/>
        </authorList>
    </citation>
    <scope>NUCLEOTIDE SEQUENCE [LARGE SCALE GENOMIC DNA]</scope>
    <source>
        <strain evidence="1 2">DSM 3682</strain>
    </source>
</reference>
<protein>
    <submittedName>
        <fullName evidence="1">Uncharacterized protein</fullName>
    </submittedName>
</protein>
<feature type="non-terminal residue" evidence="1">
    <location>
        <position position="1"/>
    </location>
</feature>
<sequence>GWEWYVDYYRDLWFFDPANSDQAAPVIVNVNTPVRNLKHNIDTQGLRNRVYVRGGTTLSDPFVYEIMADGTAKVWTLPHKPHSITMSISGIPKRVGIENVDDEAAVDFLLNFQEKYIRASSQTLTPANGETVTFTYRYDIDVITMVDDVDSQMAIAQVQGGDGVYEHGIVEKSLTTVEAAEAAGLADLRQFANPRVRGSFETEIPGWVPGQVVTIQLPDKGISNTFLVQKVTLSPLTPDTWTYSVEYGGRLISIPDFLQALVSAQKTESNETALLNKFVYGTERLQIGDQMTLTRGQISYTIEESWEGVFTPILVGDGEDRPAIPTCGSGLVVFSHNAWQPPSAKIKTSIDGLNYTPWQTVDLDSVITVPYPGFIKLANFGSDIKYYNLKKPFEETSNVCGEVVVS</sequence>
<comment type="caution">
    <text evidence="1">The sequence shown here is derived from an EMBL/GenBank/DDBJ whole genome shotgun (WGS) entry which is preliminary data.</text>
</comment>
<dbReference type="RefSeq" id="WP_188042150.1">
    <property type="nucleotide sequence ID" value="NZ_JACVHF010000087.1"/>
</dbReference>
<proteinExistence type="predicted"/>
<dbReference type="EMBL" id="JACVHF010000087">
    <property type="protein sequence ID" value="MBC9786736.1"/>
    <property type="molecule type" value="Genomic_DNA"/>
</dbReference>